<dbReference type="CDD" id="cd06577">
    <property type="entry name" value="PASTA_pknB"/>
    <property type="match status" value="1"/>
</dbReference>
<dbReference type="Proteomes" id="UP000016943">
    <property type="component" value="Chromosome"/>
</dbReference>
<dbReference type="PROSITE" id="PS51178">
    <property type="entry name" value="PASTA"/>
    <property type="match status" value="1"/>
</dbReference>
<keyword evidence="6" id="KW-0808">Transferase</keyword>
<dbReference type="GO" id="GO:0009252">
    <property type="term" value="P:peptidoglycan biosynthetic process"/>
    <property type="evidence" value="ECO:0007669"/>
    <property type="project" value="UniProtKB-KW"/>
</dbReference>
<evidence type="ECO:0000256" key="11">
    <source>
        <dbReference type="ARBA" id="ARBA00023316"/>
    </source>
</evidence>
<evidence type="ECO:0000256" key="3">
    <source>
        <dbReference type="ARBA" id="ARBA00022645"/>
    </source>
</evidence>
<keyword evidence="5" id="KW-0328">Glycosyltransferase</keyword>
<evidence type="ECO:0000259" key="15">
    <source>
        <dbReference type="PROSITE" id="PS51178"/>
    </source>
</evidence>
<evidence type="ECO:0000256" key="5">
    <source>
        <dbReference type="ARBA" id="ARBA00022676"/>
    </source>
</evidence>
<dbReference type="SUPFAM" id="SSF56601">
    <property type="entry name" value="beta-lactamase/transpeptidase-like"/>
    <property type="match status" value="1"/>
</dbReference>
<dbReference type="GO" id="GO:0008658">
    <property type="term" value="F:penicillin binding"/>
    <property type="evidence" value="ECO:0007669"/>
    <property type="project" value="InterPro"/>
</dbReference>
<dbReference type="GO" id="GO:0009002">
    <property type="term" value="F:serine-type D-Ala-D-Ala carboxypeptidase activity"/>
    <property type="evidence" value="ECO:0007669"/>
    <property type="project" value="UniProtKB-EC"/>
</dbReference>
<gene>
    <name evidence="16" type="ORF">CARG_00590</name>
</gene>
<dbReference type="InterPro" id="IPR023346">
    <property type="entry name" value="Lysozyme-like_dom_sf"/>
</dbReference>
<dbReference type="GeneID" id="78249001"/>
<dbReference type="Gene3D" id="1.10.3810.10">
    <property type="entry name" value="Biosynthetic peptidoglycan transglycosylase-like"/>
    <property type="match status" value="1"/>
</dbReference>
<dbReference type="AlphaFoldDB" id="U3GV24"/>
<dbReference type="InterPro" id="IPR001460">
    <property type="entry name" value="PCN-bd_Tpept"/>
</dbReference>
<accession>U3GV24</accession>
<dbReference type="InterPro" id="IPR036950">
    <property type="entry name" value="PBP_transglycosylase"/>
</dbReference>
<dbReference type="EMBL" id="CP006365">
    <property type="protein sequence ID" value="AGU14318.1"/>
    <property type="molecule type" value="Genomic_DNA"/>
</dbReference>
<evidence type="ECO:0000256" key="8">
    <source>
        <dbReference type="ARBA" id="ARBA00022960"/>
    </source>
</evidence>
<evidence type="ECO:0000256" key="1">
    <source>
        <dbReference type="ARBA" id="ARBA00007090"/>
    </source>
</evidence>
<protein>
    <recommendedName>
        <fullName evidence="15">PASTA domain-containing protein</fullName>
    </recommendedName>
</protein>
<dbReference type="PATRIC" id="fig|1348662.3.peg.111"/>
<evidence type="ECO:0000313" key="17">
    <source>
        <dbReference type="Proteomes" id="UP000016943"/>
    </source>
</evidence>
<dbReference type="Gene3D" id="3.40.710.10">
    <property type="entry name" value="DD-peptidase/beta-lactamase superfamily"/>
    <property type="match status" value="1"/>
</dbReference>
<keyword evidence="17" id="KW-1185">Reference proteome</keyword>
<dbReference type="STRING" id="1348662.CARG_00590"/>
<dbReference type="PANTHER" id="PTHR32282:SF33">
    <property type="entry name" value="PEPTIDOGLYCAN GLYCOSYLTRANSFERASE"/>
    <property type="match status" value="1"/>
</dbReference>
<dbReference type="PANTHER" id="PTHR32282">
    <property type="entry name" value="BINDING PROTEIN TRANSPEPTIDASE, PUTATIVE-RELATED"/>
    <property type="match status" value="1"/>
</dbReference>
<keyword evidence="7" id="KW-0378">Hydrolase</keyword>
<keyword evidence="4" id="KW-0645">Protease</keyword>
<dbReference type="OrthoDB" id="9766909at2"/>
<dbReference type="Pfam" id="PF00912">
    <property type="entry name" value="Transgly"/>
    <property type="match status" value="1"/>
</dbReference>
<keyword evidence="11" id="KW-0961">Cell wall biogenesis/degradation</keyword>
<feature type="domain" description="PASTA" evidence="15">
    <location>
        <begin position="688"/>
        <end position="750"/>
    </location>
</feature>
<dbReference type="GO" id="GO:0006508">
    <property type="term" value="P:proteolysis"/>
    <property type="evidence" value="ECO:0007669"/>
    <property type="project" value="UniProtKB-KW"/>
</dbReference>
<dbReference type="RefSeq" id="WP_020975439.1">
    <property type="nucleotide sequence ID" value="NC_022198.1"/>
</dbReference>
<dbReference type="InterPro" id="IPR012338">
    <property type="entry name" value="Beta-lactam/transpept-like"/>
</dbReference>
<evidence type="ECO:0000256" key="4">
    <source>
        <dbReference type="ARBA" id="ARBA00022670"/>
    </source>
</evidence>
<dbReference type="InterPro" id="IPR050396">
    <property type="entry name" value="Glycosyltr_51/Transpeptidase"/>
</dbReference>
<evidence type="ECO:0000256" key="10">
    <source>
        <dbReference type="ARBA" id="ARBA00023268"/>
    </source>
</evidence>
<dbReference type="GO" id="GO:0008360">
    <property type="term" value="P:regulation of cell shape"/>
    <property type="evidence" value="ECO:0007669"/>
    <property type="project" value="UniProtKB-KW"/>
</dbReference>
<reference evidence="16 17" key="1">
    <citation type="journal article" date="2013" name="Genome Announc.">
        <title>Whole-Genome Sequence of the Clinical Strain Corynebacterium argentoratense DSM 44202, Isolated from a Human Throat Specimen.</title>
        <authorList>
            <person name="Bomholt C."/>
            <person name="Glaub A."/>
            <person name="Gravermann K."/>
            <person name="Albersmeier A."/>
            <person name="Brinkrolf K."/>
            <person name="Ruckert C."/>
            <person name="Tauch A."/>
        </authorList>
    </citation>
    <scope>NUCLEOTIDE SEQUENCE [LARGE SCALE GENOMIC DNA]</scope>
    <source>
        <strain evidence="16">DSM 44202</strain>
    </source>
</reference>
<evidence type="ECO:0000256" key="6">
    <source>
        <dbReference type="ARBA" id="ARBA00022679"/>
    </source>
</evidence>
<dbReference type="Gene3D" id="3.30.10.20">
    <property type="match status" value="1"/>
</dbReference>
<evidence type="ECO:0000256" key="2">
    <source>
        <dbReference type="ARBA" id="ARBA00007739"/>
    </source>
</evidence>
<proteinExistence type="inferred from homology"/>
<keyword evidence="3" id="KW-0121">Carboxypeptidase</keyword>
<evidence type="ECO:0000313" key="16">
    <source>
        <dbReference type="EMBL" id="AGU14318.1"/>
    </source>
</evidence>
<comment type="similarity">
    <text evidence="1">In the C-terminal section; belongs to the transpeptidase family.</text>
</comment>
<keyword evidence="10" id="KW-0511">Multifunctional enzyme</keyword>
<sequence length="790" mass="83114">MSSLKSLGQLTAAIAAAGLATALTLTPLAVLGGAGVSRAEETMDSNLTDLTEGSAPGVTTINDAAGESIAWIYKQRRFDVPSNQIAKPMKQAIVSVEDRRFYEHEGVDWKGALRAMGRNIIKGAVSEGASTIDQQYVKNYLLLVDAEDEAEQQLAVEQSIPRKLREMRMASDLDRRHDKDEILARYLNIVPFGNGAYGVEAASRTYFGIHASELSVAQAAMLAGIVQSSSLLDPYTNPEGVAERRATVLDTMVESGAITIEQAQAIKQEPLGVLEQPQGLPNGCIAAGDRGFFCDYVLDYLSKKGLDFDEVATGAYTIDTTLDPATQAAARQAVTSQVSPTTPGVAEVMNVVEPGEKSRKVVAMASSRDYGLDLDAGQTVLPQPFTRVGAGAGSVFKVFTAAVALEKGMGVDTMVDVPPRFEARGMGDGGAKNCPPDTYCVENSGLYKPQMTLKQALAQSPNTTFVKLIEQLGVSNVVDMSVSLGLRDYVEPGSFDGESSIAEYVKSHNLGSYTLGPTAVNPLELANVSATIASGGMWCEPNPINKVLDRHGQAVDLDVPDCERAVPENVAAALANALSEDVVDGTAADAAKAAGWRAPTAAKTGTTESHFSAAFMGFNSRLAAVPYVYNDGVTPTPLCTSPLRQCPDGDLYGGMEPARTWFAAARGIPGAADGVLPAMDPKFGRGLGVSDLPSVRGLSEGDARKRLEKAGYKVSITFVPGDGMPRGRVVGIRTGEAVMQGDTLTLELSDGSSRPSAPPSPAQPEVQVGNDVADDLGAVIDDLLRSLGAN</sequence>
<comment type="similarity">
    <text evidence="2">In the N-terminal section; belongs to the glycosyltransferase 51 family.</text>
</comment>
<keyword evidence="8" id="KW-0133">Cell shape</keyword>
<organism evidence="16 17">
    <name type="scientific">Corynebacterium argentoratense DSM 44202</name>
    <dbReference type="NCBI Taxonomy" id="1348662"/>
    <lineage>
        <taxon>Bacteria</taxon>
        <taxon>Bacillati</taxon>
        <taxon>Actinomycetota</taxon>
        <taxon>Actinomycetes</taxon>
        <taxon>Mycobacteriales</taxon>
        <taxon>Corynebacteriaceae</taxon>
        <taxon>Corynebacterium</taxon>
    </lineage>
</organism>
<dbReference type="FunFam" id="1.10.3810.10:FF:000001">
    <property type="entry name" value="Penicillin-binding protein 1A"/>
    <property type="match status" value="1"/>
</dbReference>
<dbReference type="GO" id="GO:0008955">
    <property type="term" value="F:peptidoglycan glycosyltransferase activity"/>
    <property type="evidence" value="ECO:0007669"/>
    <property type="project" value="UniProtKB-EC"/>
</dbReference>
<evidence type="ECO:0000256" key="9">
    <source>
        <dbReference type="ARBA" id="ARBA00022984"/>
    </source>
</evidence>
<dbReference type="SUPFAM" id="SSF53955">
    <property type="entry name" value="Lysozyme-like"/>
    <property type="match status" value="1"/>
</dbReference>
<dbReference type="eggNOG" id="COG0744">
    <property type="taxonomic scope" value="Bacteria"/>
</dbReference>
<evidence type="ECO:0000256" key="7">
    <source>
        <dbReference type="ARBA" id="ARBA00022801"/>
    </source>
</evidence>
<evidence type="ECO:0000256" key="14">
    <source>
        <dbReference type="SAM" id="MobiDB-lite"/>
    </source>
</evidence>
<evidence type="ECO:0000256" key="12">
    <source>
        <dbReference type="ARBA" id="ARBA00034000"/>
    </source>
</evidence>
<comment type="catalytic activity">
    <reaction evidence="12">
        <text>Preferential cleavage: (Ac)2-L-Lys-D-Ala-|-D-Ala. Also transpeptidation of peptidyl-alanyl moieties that are N-acyl substituents of D-alanine.</text>
        <dbReference type="EC" id="3.4.16.4"/>
    </reaction>
</comment>
<name>U3GV24_9CORY</name>
<dbReference type="GO" id="GO:0030288">
    <property type="term" value="C:outer membrane-bounded periplasmic space"/>
    <property type="evidence" value="ECO:0007669"/>
    <property type="project" value="TreeGrafter"/>
</dbReference>
<keyword evidence="9" id="KW-0573">Peptidoglycan synthesis</keyword>
<comment type="catalytic activity">
    <reaction evidence="13">
        <text>[GlcNAc-(1-&gt;4)-Mur2Ac(oyl-L-Ala-gamma-D-Glu-L-Lys-D-Ala-D-Ala)](n)-di-trans,octa-cis-undecaprenyl diphosphate + beta-D-GlcNAc-(1-&gt;4)-Mur2Ac(oyl-L-Ala-gamma-D-Glu-L-Lys-D-Ala-D-Ala)-di-trans,octa-cis-undecaprenyl diphosphate = [GlcNAc-(1-&gt;4)-Mur2Ac(oyl-L-Ala-gamma-D-Glu-L-Lys-D-Ala-D-Ala)](n+1)-di-trans,octa-cis-undecaprenyl diphosphate + di-trans,octa-cis-undecaprenyl diphosphate + H(+)</text>
        <dbReference type="Rhea" id="RHEA:23708"/>
        <dbReference type="Rhea" id="RHEA-COMP:9602"/>
        <dbReference type="Rhea" id="RHEA-COMP:9603"/>
        <dbReference type="ChEBI" id="CHEBI:15378"/>
        <dbReference type="ChEBI" id="CHEBI:58405"/>
        <dbReference type="ChEBI" id="CHEBI:60033"/>
        <dbReference type="ChEBI" id="CHEBI:78435"/>
        <dbReference type="EC" id="2.4.99.28"/>
    </reaction>
</comment>
<dbReference type="InterPro" id="IPR001264">
    <property type="entry name" value="Glyco_trans_51"/>
</dbReference>
<evidence type="ECO:0000256" key="13">
    <source>
        <dbReference type="ARBA" id="ARBA00049902"/>
    </source>
</evidence>
<dbReference type="Pfam" id="PF00905">
    <property type="entry name" value="Transpeptidase"/>
    <property type="match status" value="1"/>
</dbReference>
<dbReference type="KEGG" id="caz:CARG_00590"/>
<dbReference type="Pfam" id="PF03793">
    <property type="entry name" value="PASTA"/>
    <property type="match status" value="1"/>
</dbReference>
<feature type="region of interest" description="Disordered" evidence="14">
    <location>
        <begin position="747"/>
        <end position="770"/>
    </location>
</feature>
<dbReference type="GO" id="GO:0071555">
    <property type="term" value="P:cell wall organization"/>
    <property type="evidence" value="ECO:0007669"/>
    <property type="project" value="UniProtKB-KW"/>
</dbReference>
<dbReference type="HOGENOM" id="CLU_006354_2_6_11"/>
<dbReference type="InterPro" id="IPR005543">
    <property type="entry name" value="PASTA_dom"/>
</dbReference>